<evidence type="ECO:0000313" key="1">
    <source>
        <dbReference type="EMBL" id="QOX63948.1"/>
    </source>
</evidence>
<organism evidence="1 2">
    <name type="scientific">Anoxybacterium hadale</name>
    <dbReference type="NCBI Taxonomy" id="3408580"/>
    <lineage>
        <taxon>Bacteria</taxon>
        <taxon>Bacillati</taxon>
        <taxon>Bacillota</taxon>
        <taxon>Clostridia</taxon>
        <taxon>Peptostreptococcales</taxon>
        <taxon>Anaerovoracaceae</taxon>
        <taxon>Anoxybacterium</taxon>
    </lineage>
</organism>
<accession>A0ACD1ACE9</accession>
<keyword evidence="2" id="KW-1185">Reference proteome</keyword>
<gene>
    <name evidence="1" type="ORF">FRZ06_11695</name>
</gene>
<dbReference type="EMBL" id="CP042469">
    <property type="protein sequence ID" value="QOX63948.1"/>
    <property type="molecule type" value="Genomic_DNA"/>
</dbReference>
<name>A0ACD1ACE9_9FIRM</name>
<reference evidence="1" key="1">
    <citation type="submission" date="2019-08" db="EMBL/GenBank/DDBJ databases">
        <title>Genome sequence of Clostridiales bacterium MT110.</title>
        <authorList>
            <person name="Cao J."/>
        </authorList>
    </citation>
    <scope>NUCLEOTIDE SEQUENCE</scope>
    <source>
        <strain evidence="1">MT110</strain>
    </source>
</reference>
<proteinExistence type="predicted"/>
<sequence>MMDRKRRSNKVNKDAWLNTYADMITLILVFFILLYSMSTIDQEKYRMLVEAFTADPATLEQIRQMNTDNDNQGGSSDSEEQNEAQQDAQSESEKIDDLNKLYDYLKAYVNENNLQDSVQIEKGKNLVYVRFMSSLFFEADRAVLRPGGTEILDYVGKALGEVEPYIKFIRIDGHTAEAAPGTSTVDNRGLSTDRANEVLRYLETRYVHEPAKMMAVGYGYYRPVAPNDSEENRAKNRRVEILIAQQDTLQDELDKIYSLDYGTSTGQDNE</sequence>
<dbReference type="Proteomes" id="UP000594014">
    <property type="component" value="Chromosome"/>
</dbReference>
<evidence type="ECO:0000313" key="2">
    <source>
        <dbReference type="Proteomes" id="UP000594014"/>
    </source>
</evidence>
<protein>
    <submittedName>
        <fullName evidence="1">OmpA family protein</fullName>
    </submittedName>
</protein>